<dbReference type="Gene3D" id="1.25.40.10">
    <property type="entry name" value="Tetratricopeptide repeat domain"/>
    <property type="match status" value="1"/>
</dbReference>
<accession>A0A841FQ01</accession>
<dbReference type="SUPFAM" id="SSF81901">
    <property type="entry name" value="HCP-like"/>
    <property type="match status" value="1"/>
</dbReference>
<reference evidence="1 2" key="1">
    <citation type="submission" date="2020-08" db="EMBL/GenBank/DDBJ databases">
        <title>Genomic Encyclopedia of Type Strains, Phase IV (KMG-IV): sequencing the most valuable type-strain genomes for metagenomic binning, comparative biology and taxonomic classification.</title>
        <authorList>
            <person name="Goeker M."/>
        </authorList>
    </citation>
    <scope>NUCLEOTIDE SEQUENCE [LARGE SCALE GENOMIC DNA]</scope>
    <source>
        <strain evidence="1 2">YIM 65646</strain>
    </source>
</reference>
<dbReference type="InterPro" id="IPR011990">
    <property type="entry name" value="TPR-like_helical_dom_sf"/>
</dbReference>
<comment type="caution">
    <text evidence="1">The sequence shown here is derived from an EMBL/GenBank/DDBJ whole genome shotgun (WGS) entry which is preliminary data.</text>
</comment>
<evidence type="ECO:0000313" key="2">
    <source>
        <dbReference type="Proteomes" id="UP000548476"/>
    </source>
</evidence>
<proteinExistence type="predicted"/>
<dbReference type="RefSeq" id="WP_184789744.1">
    <property type="nucleotide sequence ID" value="NZ_BONT01000056.1"/>
</dbReference>
<dbReference type="Proteomes" id="UP000548476">
    <property type="component" value="Unassembled WGS sequence"/>
</dbReference>
<gene>
    <name evidence="1" type="ORF">HNR73_004786</name>
</gene>
<evidence type="ECO:0000313" key="1">
    <source>
        <dbReference type="EMBL" id="MBB6036913.1"/>
    </source>
</evidence>
<organism evidence="1 2">
    <name type="scientific">Phytomonospora endophytica</name>
    <dbReference type="NCBI Taxonomy" id="714109"/>
    <lineage>
        <taxon>Bacteria</taxon>
        <taxon>Bacillati</taxon>
        <taxon>Actinomycetota</taxon>
        <taxon>Actinomycetes</taxon>
        <taxon>Micromonosporales</taxon>
        <taxon>Micromonosporaceae</taxon>
        <taxon>Phytomonospora</taxon>
    </lineage>
</organism>
<name>A0A841FQ01_9ACTN</name>
<dbReference type="EMBL" id="JACHGT010000010">
    <property type="protein sequence ID" value="MBB6036913.1"/>
    <property type="molecule type" value="Genomic_DNA"/>
</dbReference>
<sequence length="716" mass="76441">MTRDLYSARVLELDPPARRVRLRVLLVHFERSWGREDLLPRDAGFFFRALWQAADGVAKRRRGPLQDEVGLEEYLDTEWVDANAGRFVEHVEMLDSRNVPTGDAEIAALAEFHCDHADGLDAHLHEWDDPWEAEHRLVAADYDVRVTDPRWLEPLLTGQGWATNAFPSPAAERRGGPASGAGEAYLGLGWVRELDSGDFDGAIRAYERAIETGDAHVKAKAHTAVERVKAKREGTLADDFTAEVALETRAALELCVRLHGEGRAEEARAAYLLAHAAGDPVILAEARRRADMSSPAEHALRLFEGGDRAAATAELRRAYDPSKAVAEVALAVYAGDFEAAAAVGFGGDLERCQTGNAAVDLAFHYGRQGDKATLDALLALVIGTGNAVAAWTYAVTGGSAHPPALATVIGRRLARAEADAMNPEGIRTIAEAAAPAFPAVAAAAYRLLGEHELRHGEDDAAVAGAWIRGAHWSCVTRPGGARAAAAEIAELAELLDGVGETVAAEAARALLTELAVTPATGAVDRHAAFLYGQWFSSAERADKALPLLTEVARGRGASAAKACVTVGFHAHHAGDDDTARRWWVRAIGMGDPVTSRQAVSNLALAAKKRRDLDEATRWFAPLLAEEDDGAALAAAHLGELCYWLEDLESAVGWYGRTLELSNDPELVGEAGFRSGEILAGRGERAGARNVLARAAACGNVTFSPRAKALLEALDAG</sequence>
<protein>
    <submittedName>
        <fullName evidence="1">Tetratricopeptide (TPR) repeat protein</fullName>
    </submittedName>
</protein>
<dbReference type="AlphaFoldDB" id="A0A841FQ01"/>
<keyword evidence="2" id="KW-1185">Reference proteome</keyword>